<feature type="compositionally biased region" description="Basic residues" evidence="11">
    <location>
        <begin position="229"/>
        <end position="243"/>
    </location>
</feature>
<dbReference type="InterPro" id="IPR036643">
    <property type="entry name" value="RNApol_insert_sf"/>
</dbReference>
<dbReference type="AlphaFoldDB" id="A0A1F8DQQ8"/>
<feature type="region of interest" description="Disordered" evidence="11">
    <location>
        <begin position="221"/>
        <end position="243"/>
    </location>
</feature>
<dbReference type="GO" id="GO:0003677">
    <property type="term" value="F:DNA binding"/>
    <property type="evidence" value="ECO:0007669"/>
    <property type="project" value="InterPro"/>
</dbReference>
<dbReference type="EMBL" id="MGIP01000014">
    <property type="protein sequence ID" value="OGM90961.1"/>
    <property type="molecule type" value="Genomic_DNA"/>
</dbReference>
<dbReference type="Gene3D" id="2.170.120.12">
    <property type="entry name" value="DNA-directed RNA polymerase, insert domain"/>
    <property type="match status" value="1"/>
</dbReference>
<comment type="caution">
    <text evidence="13">The sequence shown here is derived from an EMBL/GenBank/DDBJ whole genome shotgun (WGS) entry which is preliminary data.</text>
</comment>
<keyword evidence="6" id="KW-0548">Nucleotidyltransferase</keyword>
<dbReference type="NCBIfam" id="TIGR02027">
    <property type="entry name" value="rpoA"/>
    <property type="match status" value="1"/>
</dbReference>
<organism evidence="13 14">
    <name type="scientific">Candidatus Wolfebacteria bacterium RIFCSPHIGHO2_01_FULL_48_22</name>
    <dbReference type="NCBI Taxonomy" id="1802555"/>
    <lineage>
        <taxon>Bacteria</taxon>
        <taxon>Candidatus Wolfeibacteriota</taxon>
    </lineage>
</organism>
<dbReference type="SUPFAM" id="SSF56553">
    <property type="entry name" value="Insert subdomain of RNA polymerase alpha subunit"/>
    <property type="match status" value="1"/>
</dbReference>
<accession>A0A1F8DQQ8</accession>
<dbReference type="GO" id="GO:0003899">
    <property type="term" value="F:DNA-directed RNA polymerase activity"/>
    <property type="evidence" value="ECO:0007669"/>
    <property type="project" value="UniProtKB-EC"/>
</dbReference>
<dbReference type="FunFam" id="2.170.120.12:FF:000001">
    <property type="entry name" value="DNA-directed RNA polymerase subunit alpha"/>
    <property type="match status" value="1"/>
</dbReference>
<sequence>MSETPSEGIFEIQNLYTGYGITLGNAIRRILLSSLPGAAITQIKIKGVKHEFTAIPDVLEDAVDVLLNLKKVRMMFFADEPQTLTIKKKGAGAVTAGDIHAPSQVQIVNPDLHIATITSKSGEFEMELVAEKGLGYSPAESRKMEKLQVGSIALDALFSPVINVQFDVENMRVGDRTDFNRLTLRIQTDSTMSPSRALHKASNILKDHLEIVSAIETKDFEQEAEAKPKKTAAKKTTTKKAKK</sequence>
<evidence type="ECO:0000313" key="13">
    <source>
        <dbReference type="EMBL" id="OGM90961.1"/>
    </source>
</evidence>
<dbReference type="InterPro" id="IPR036603">
    <property type="entry name" value="RBP11-like"/>
</dbReference>
<feature type="domain" description="DNA-directed RNA polymerase RpoA/D/Rpb3-type" evidence="12">
    <location>
        <begin position="7"/>
        <end position="215"/>
    </location>
</feature>
<keyword evidence="7" id="KW-0804">Transcription</keyword>
<evidence type="ECO:0000256" key="1">
    <source>
        <dbReference type="ARBA" id="ARBA00007123"/>
    </source>
</evidence>
<dbReference type="GO" id="GO:0000428">
    <property type="term" value="C:DNA-directed RNA polymerase complex"/>
    <property type="evidence" value="ECO:0007669"/>
    <property type="project" value="UniProtKB-KW"/>
</dbReference>
<comment type="catalytic activity">
    <reaction evidence="10">
        <text>RNA(n) + a ribonucleoside 5'-triphosphate = RNA(n+1) + diphosphate</text>
        <dbReference type="Rhea" id="RHEA:21248"/>
        <dbReference type="Rhea" id="RHEA-COMP:14527"/>
        <dbReference type="Rhea" id="RHEA-COMP:17342"/>
        <dbReference type="ChEBI" id="CHEBI:33019"/>
        <dbReference type="ChEBI" id="CHEBI:61557"/>
        <dbReference type="ChEBI" id="CHEBI:140395"/>
        <dbReference type="EC" id="2.7.7.6"/>
    </reaction>
</comment>
<reference evidence="13 14" key="1">
    <citation type="journal article" date="2016" name="Nat. Commun.">
        <title>Thousands of microbial genomes shed light on interconnected biogeochemical processes in an aquifer system.</title>
        <authorList>
            <person name="Anantharaman K."/>
            <person name="Brown C.T."/>
            <person name="Hug L.A."/>
            <person name="Sharon I."/>
            <person name="Castelle C.J."/>
            <person name="Probst A.J."/>
            <person name="Thomas B.C."/>
            <person name="Singh A."/>
            <person name="Wilkins M.J."/>
            <person name="Karaoz U."/>
            <person name="Brodie E.L."/>
            <person name="Williams K.H."/>
            <person name="Hubbard S.S."/>
            <person name="Banfield J.F."/>
        </authorList>
    </citation>
    <scope>NUCLEOTIDE SEQUENCE [LARGE SCALE GENOMIC DNA]</scope>
</reference>
<dbReference type="Gene3D" id="3.30.1360.10">
    <property type="entry name" value="RNA polymerase, RBP11-like subunit"/>
    <property type="match status" value="1"/>
</dbReference>
<dbReference type="GO" id="GO:0006351">
    <property type="term" value="P:DNA-templated transcription"/>
    <property type="evidence" value="ECO:0007669"/>
    <property type="project" value="InterPro"/>
</dbReference>
<dbReference type="SMART" id="SM00662">
    <property type="entry name" value="RPOLD"/>
    <property type="match status" value="1"/>
</dbReference>
<dbReference type="STRING" id="1802555.A2755_01950"/>
<dbReference type="GO" id="GO:0005737">
    <property type="term" value="C:cytoplasm"/>
    <property type="evidence" value="ECO:0007669"/>
    <property type="project" value="UniProtKB-ARBA"/>
</dbReference>
<evidence type="ECO:0000259" key="12">
    <source>
        <dbReference type="SMART" id="SM00662"/>
    </source>
</evidence>
<evidence type="ECO:0000256" key="11">
    <source>
        <dbReference type="SAM" id="MobiDB-lite"/>
    </source>
</evidence>
<comment type="similarity">
    <text evidence="1">Belongs to the RNA polymerase alpha chain family.</text>
</comment>
<keyword evidence="4 13" id="KW-0240">DNA-directed RNA polymerase</keyword>
<dbReference type="SUPFAM" id="SSF55257">
    <property type="entry name" value="RBP11-like subunits of RNA polymerase"/>
    <property type="match status" value="1"/>
</dbReference>
<evidence type="ECO:0000256" key="8">
    <source>
        <dbReference type="ARBA" id="ARBA00032524"/>
    </source>
</evidence>
<dbReference type="Pfam" id="PF01000">
    <property type="entry name" value="RNA_pol_A_bac"/>
    <property type="match status" value="1"/>
</dbReference>
<proteinExistence type="inferred from homology"/>
<evidence type="ECO:0000256" key="7">
    <source>
        <dbReference type="ARBA" id="ARBA00023163"/>
    </source>
</evidence>
<evidence type="ECO:0000256" key="3">
    <source>
        <dbReference type="ARBA" id="ARBA00015972"/>
    </source>
</evidence>
<evidence type="ECO:0000256" key="2">
    <source>
        <dbReference type="ARBA" id="ARBA00012418"/>
    </source>
</evidence>
<gene>
    <name evidence="13" type="ORF">A2755_01950</name>
</gene>
<keyword evidence="5" id="KW-0808">Transferase</keyword>
<evidence type="ECO:0000256" key="9">
    <source>
        <dbReference type="ARBA" id="ARBA00033070"/>
    </source>
</evidence>
<evidence type="ECO:0000313" key="14">
    <source>
        <dbReference type="Proteomes" id="UP000177029"/>
    </source>
</evidence>
<dbReference type="EC" id="2.7.7.6" evidence="2"/>
<name>A0A1F8DQQ8_9BACT</name>
<evidence type="ECO:0000256" key="4">
    <source>
        <dbReference type="ARBA" id="ARBA00022478"/>
    </source>
</evidence>
<dbReference type="Pfam" id="PF01193">
    <property type="entry name" value="RNA_pol_L"/>
    <property type="match status" value="1"/>
</dbReference>
<dbReference type="InterPro" id="IPR011262">
    <property type="entry name" value="DNA-dir_RNA_pol_insert"/>
</dbReference>
<dbReference type="InterPro" id="IPR011263">
    <property type="entry name" value="DNA-dir_RNA_pol_RpoA/D/Rpb3"/>
</dbReference>
<dbReference type="Proteomes" id="UP000177029">
    <property type="component" value="Unassembled WGS sequence"/>
</dbReference>
<evidence type="ECO:0000256" key="5">
    <source>
        <dbReference type="ARBA" id="ARBA00022679"/>
    </source>
</evidence>
<evidence type="ECO:0000256" key="6">
    <source>
        <dbReference type="ARBA" id="ARBA00022695"/>
    </source>
</evidence>
<evidence type="ECO:0000256" key="10">
    <source>
        <dbReference type="ARBA" id="ARBA00048552"/>
    </source>
</evidence>
<dbReference type="InterPro" id="IPR011773">
    <property type="entry name" value="DNA-dir_RpoA"/>
</dbReference>
<protein>
    <recommendedName>
        <fullName evidence="3">DNA-directed RNA polymerase subunit alpha</fullName>
        <ecNumber evidence="2">2.7.7.6</ecNumber>
    </recommendedName>
    <alternativeName>
        <fullName evidence="9">RNA polymerase subunit alpha</fullName>
    </alternativeName>
    <alternativeName>
        <fullName evidence="8">Transcriptase subunit alpha</fullName>
    </alternativeName>
</protein>
<dbReference type="GO" id="GO:0046983">
    <property type="term" value="F:protein dimerization activity"/>
    <property type="evidence" value="ECO:0007669"/>
    <property type="project" value="InterPro"/>
</dbReference>
<dbReference type="CDD" id="cd06928">
    <property type="entry name" value="RNAP_alpha_NTD"/>
    <property type="match status" value="1"/>
</dbReference>